<proteinExistence type="predicted"/>
<protein>
    <submittedName>
        <fullName evidence="1">Alkaline phosphatase family protein</fullName>
    </submittedName>
</protein>
<gene>
    <name evidence="1" type="ORF">HY730_00975</name>
</gene>
<accession>A0A933GLF5</accession>
<comment type="caution">
    <text evidence="1">The sequence shown here is derived from an EMBL/GenBank/DDBJ whole genome shotgun (WGS) entry which is preliminary data.</text>
</comment>
<feature type="non-terminal residue" evidence="1">
    <location>
        <position position="479"/>
    </location>
</feature>
<evidence type="ECO:0000313" key="1">
    <source>
        <dbReference type="EMBL" id="MBI4594934.1"/>
    </source>
</evidence>
<dbReference type="Pfam" id="PF01663">
    <property type="entry name" value="Phosphodiest"/>
    <property type="match status" value="1"/>
</dbReference>
<dbReference type="EMBL" id="JACQWF010000045">
    <property type="protein sequence ID" value="MBI4594934.1"/>
    <property type="molecule type" value="Genomic_DNA"/>
</dbReference>
<dbReference type="GO" id="GO:0016787">
    <property type="term" value="F:hydrolase activity"/>
    <property type="evidence" value="ECO:0007669"/>
    <property type="project" value="UniProtKB-ARBA"/>
</dbReference>
<dbReference type="InterPro" id="IPR002591">
    <property type="entry name" value="Phosphodiest/P_Trfase"/>
</dbReference>
<dbReference type="Proteomes" id="UP000772181">
    <property type="component" value="Unassembled WGS sequence"/>
</dbReference>
<evidence type="ECO:0000313" key="2">
    <source>
        <dbReference type="Proteomes" id="UP000772181"/>
    </source>
</evidence>
<dbReference type="PANTHER" id="PTHR10151">
    <property type="entry name" value="ECTONUCLEOTIDE PYROPHOSPHATASE/PHOSPHODIESTERASE"/>
    <property type="match status" value="1"/>
</dbReference>
<dbReference type="Gene3D" id="3.40.720.10">
    <property type="entry name" value="Alkaline Phosphatase, subunit A"/>
    <property type="match status" value="1"/>
</dbReference>
<organism evidence="1 2">
    <name type="scientific">Tectimicrobiota bacterium</name>
    <dbReference type="NCBI Taxonomy" id="2528274"/>
    <lineage>
        <taxon>Bacteria</taxon>
        <taxon>Pseudomonadati</taxon>
        <taxon>Nitrospinota/Tectimicrobiota group</taxon>
        <taxon>Candidatus Tectimicrobiota</taxon>
    </lineage>
</organism>
<dbReference type="InterPro" id="IPR017850">
    <property type="entry name" value="Alkaline_phosphatase_core_sf"/>
</dbReference>
<dbReference type="AlphaFoldDB" id="A0A933GLF5"/>
<dbReference type="PANTHER" id="PTHR10151:SF120">
    <property type="entry name" value="BIS(5'-ADENOSYL)-TRIPHOSPHATASE"/>
    <property type="match status" value="1"/>
</dbReference>
<name>A0A933GLF5_UNCTE</name>
<reference evidence="1" key="1">
    <citation type="submission" date="2020-07" db="EMBL/GenBank/DDBJ databases">
        <title>Huge and variable diversity of episymbiotic CPR bacteria and DPANN archaea in groundwater ecosystems.</title>
        <authorList>
            <person name="He C.Y."/>
            <person name="Keren R."/>
            <person name="Whittaker M."/>
            <person name="Farag I.F."/>
            <person name="Doudna J."/>
            <person name="Cate J.H.D."/>
            <person name="Banfield J.F."/>
        </authorList>
    </citation>
    <scope>NUCLEOTIDE SEQUENCE</scope>
    <source>
        <strain evidence="1">NC_groundwater_1482_Ag_S-0.65um_47_24</strain>
    </source>
</reference>
<dbReference type="SUPFAM" id="SSF53649">
    <property type="entry name" value="Alkaline phosphatase-like"/>
    <property type="match status" value="1"/>
</dbReference>
<sequence>MPPVLLIALDAQILSHFVDSFPNLRKIKEKSHEISMSSIFPPKAPSAWASIYTGLNPAQHGIVYFVDPLEKLSAYADEDEDNKIIRGKTFWDIAGRHGKRVCVMFPFLGYPIWPVNGIMVGRSTKLYNNIYPVQAYPRSIENQYDLMKLSPIKSVPQKKLYSKYIESYHNLVSSEAEFSLKLLKQEQWDLFFIYSSALDWVGHNLWSYFDENDPAYPGGNPFQEVMFQFYQQYDEIIGKLIDGAGPDTAVIIFSDHGQMRRPSRLVNINWILSDEGLLMPRIKRHNITDPIYMLESVKKGLTKIVNRYGAGRLTMKVIHRAPNIRKMFTRPLSIDWDKTIACVSDLSGIKAYSYGGIIIARDRLGGRNYEELRDFIIQKLQNIRVPGEQRRVIKWVRRREELYSGAYLLKYPDVVFQMEDDFGVGWAVNEPLITPCETHNIQPGSHKEETAVLLVYHPKGIELNKRQLTLTDIAPIVLI</sequence>